<gene>
    <name evidence="2" type="ORF">DERYTH_LOCUS9156</name>
</gene>
<proteinExistence type="predicted"/>
<evidence type="ECO:0000256" key="1">
    <source>
        <dbReference type="SAM" id="Phobius"/>
    </source>
</evidence>
<comment type="caution">
    <text evidence="2">The sequence shown here is derived from an EMBL/GenBank/DDBJ whole genome shotgun (WGS) entry which is preliminary data.</text>
</comment>
<reference evidence="2" key="1">
    <citation type="submission" date="2021-06" db="EMBL/GenBank/DDBJ databases">
        <authorList>
            <person name="Kallberg Y."/>
            <person name="Tangrot J."/>
            <person name="Rosling A."/>
        </authorList>
    </citation>
    <scope>NUCLEOTIDE SEQUENCE</scope>
    <source>
        <strain evidence="2">MA453B</strain>
    </source>
</reference>
<keyword evidence="1" id="KW-1133">Transmembrane helix</keyword>
<name>A0A9N9GWZ2_9GLOM</name>
<evidence type="ECO:0000313" key="2">
    <source>
        <dbReference type="EMBL" id="CAG8631228.1"/>
    </source>
</evidence>
<dbReference type="Proteomes" id="UP000789405">
    <property type="component" value="Unassembled WGS sequence"/>
</dbReference>
<feature type="transmembrane region" description="Helical" evidence="1">
    <location>
        <begin position="316"/>
        <end position="338"/>
    </location>
</feature>
<keyword evidence="1" id="KW-0812">Transmembrane</keyword>
<evidence type="ECO:0000313" key="3">
    <source>
        <dbReference type="Proteomes" id="UP000789405"/>
    </source>
</evidence>
<organism evidence="2 3">
    <name type="scientific">Dentiscutata erythropus</name>
    <dbReference type="NCBI Taxonomy" id="1348616"/>
    <lineage>
        <taxon>Eukaryota</taxon>
        <taxon>Fungi</taxon>
        <taxon>Fungi incertae sedis</taxon>
        <taxon>Mucoromycota</taxon>
        <taxon>Glomeromycotina</taxon>
        <taxon>Glomeromycetes</taxon>
        <taxon>Diversisporales</taxon>
        <taxon>Gigasporaceae</taxon>
        <taxon>Dentiscutata</taxon>
    </lineage>
</organism>
<protein>
    <submittedName>
        <fullName evidence="2">23053_t:CDS:1</fullName>
    </submittedName>
</protein>
<dbReference type="AlphaFoldDB" id="A0A9N9GWZ2"/>
<accession>A0A9N9GWZ2</accession>
<dbReference type="EMBL" id="CAJVPY010004921">
    <property type="protein sequence ID" value="CAG8631228.1"/>
    <property type="molecule type" value="Genomic_DNA"/>
</dbReference>
<sequence length="342" mass="38047">MSNVYMLKDIKDRGGSKGAGHQLGSAYEEDVEKKLYSAFRSKAEINDLSEGLLTKISEYSEREEEFQRISTDVKNKISRLNAVNTRLRTRLTSKQISHNELEAKCSAEIKLLKSSIKSLKGEATLAQKASFLDKVKIISLEAKIDELEAELENLKQEWIDSPPRASQDSNIVRGLLEEPPQINSSEIDSLRLELGQVKENLNSKKHEIECIEKGIKATDTIYKQELDRLSSLQLNLIEENSHLRGLVLKKDNEAVPEGSAEHVPPITSDAKEKESEQVLKEPQLSTLNPPPSQIFSVGGAEAKSLLATTSTIAGSLMMPMIIYSILTLLLIAIIWIVVGKKL</sequence>
<dbReference type="OrthoDB" id="2440300at2759"/>
<keyword evidence="1" id="KW-0472">Membrane</keyword>
<keyword evidence="3" id="KW-1185">Reference proteome</keyword>